<sequence>DEDAAVDALHHDAAVGALLPWADLGQLHQLPQLLRLLALVLLVALPQVPRAAPPGTGRTSDRSAGTVTPSSAAPPRRPRWPAAPSSLCTSTPDMQESTPEKLSFSGSTLALQRSRPQFKSLFCCSEGVDPGYAGVDSRKTQFFWVDPSPPKESTTVHLEQFCPTGVDLQFVLESTLTLLESTPAKVGVDPGLQNFLKSTF</sequence>
<comment type="caution">
    <text evidence="2">The sequence shown here is derived from an EMBL/GenBank/DDBJ whole genome shotgun (WGS) entry which is preliminary data.</text>
</comment>
<feature type="compositionally biased region" description="Low complexity" evidence="1">
    <location>
        <begin position="69"/>
        <end position="86"/>
    </location>
</feature>
<dbReference type="EMBL" id="NMUH01003397">
    <property type="protein sequence ID" value="MQM05351.1"/>
    <property type="molecule type" value="Genomic_DNA"/>
</dbReference>
<organism evidence="2 3">
    <name type="scientific">Colocasia esculenta</name>
    <name type="common">Wild taro</name>
    <name type="synonym">Arum esculentum</name>
    <dbReference type="NCBI Taxonomy" id="4460"/>
    <lineage>
        <taxon>Eukaryota</taxon>
        <taxon>Viridiplantae</taxon>
        <taxon>Streptophyta</taxon>
        <taxon>Embryophyta</taxon>
        <taxon>Tracheophyta</taxon>
        <taxon>Spermatophyta</taxon>
        <taxon>Magnoliopsida</taxon>
        <taxon>Liliopsida</taxon>
        <taxon>Araceae</taxon>
        <taxon>Aroideae</taxon>
        <taxon>Colocasieae</taxon>
        <taxon>Colocasia</taxon>
    </lineage>
</organism>
<reference evidence="2" key="1">
    <citation type="submission" date="2017-07" db="EMBL/GenBank/DDBJ databases">
        <title>Taro Niue Genome Assembly and Annotation.</title>
        <authorList>
            <person name="Atibalentja N."/>
            <person name="Keating K."/>
            <person name="Fields C.J."/>
        </authorList>
    </citation>
    <scope>NUCLEOTIDE SEQUENCE</scope>
    <source>
        <strain evidence="2">Niue_2</strain>
        <tissue evidence="2">Leaf</tissue>
    </source>
</reference>
<keyword evidence="3" id="KW-1185">Reference proteome</keyword>
<proteinExistence type="predicted"/>
<evidence type="ECO:0000313" key="3">
    <source>
        <dbReference type="Proteomes" id="UP000652761"/>
    </source>
</evidence>
<name>A0A843WIC7_COLES</name>
<gene>
    <name evidence="2" type="ORF">Taro_038160</name>
</gene>
<dbReference type="Proteomes" id="UP000652761">
    <property type="component" value="Unassembled WGS sequence"/>
</dbReference>
<feature type="non-terminal residue" evidence="2">
    <location>
        <position position="200"/>
    </location>
</feature>
<feature type="non-terminal residue" evidence="2">
    <location>
        <position position="1"/>
    </location>
</feature>
<evidence type="ECO:0000256" key="1">
    <source>
        <dbReference type="SAM" id="MobiDB-lite"/>
    </source>
</evidence>
<dbReference type="AlphaFoldDB" id="A0A843WIC7"/>
<evidence type="ECO:0000313" key="2">
    <source>
        <dbReference type="EMBL" id="MQM05351.1"/>
    </source>
</evidence>
<feature type="compositionally biased region" description="Polar residues" evidence="1">
    <location>
        <begin position="87"/>
        <end position="97"/>
    </location>
</feature>
<protein>
    <submittedName>
        <fullName evidence="2">Uncharacterized protein</fullName>
    </submittedName>
</protein>
<feature type="region of interest" description="Disordered" evidence="1">
    <location>
        <begin position="50"/>
        <end position="101"/>
    </location>
</feature>
<accession>A0A843WIC7</accession>